<reference evidence="1 2" key="1">
    <citation type="journal article" date="2022" name="DNA Res.">
        <title>Chromosomal-level genome assembly of the orchid tree Bauhinia variegata (Leguminosae; Cercidoideae) supports the allotetraploid origin hypothesis of Bauhinia.</title>
        <authorList>
            <person name="Zhong Y."/>
            <person name="Chen Y."/>
            <person name="Zheng D."/>
            <person name="Pang J."/>
            <person name="Liu Y."/>
            <person name="Luo S."/>
            <person name="Meng S."/>
            <person name="Qian L."/>
            <person name="Wei D."/>
            <person name="Dai S."/>
            <person name="Zhou R."/>
        </authorList>
    </citation>
    <scope>NUCLEOTIDE SEQUENCE [LARGE SCALE GENOMIC DNA]</scope>
    <source>
        <strain evidence="1">BV-YZ2020</strain>
    </source>
</reference>
<accession>A0ACB9KJ38</accession>
<evidence type="ECO:0000313" key="1">
    <source>
        <dbReference type="EMBL" id="KAI4297208.1"/>
    </source>
</evidence>
<comment type="caution">
    <text evidence="1">The sequence shown here is derived from an EMBL/GenBank/DDBJ whole genome shotgun (WGS) entry which is preliminary data.</text>
</comment>
<keyword evidence="2" id="KW-1185">Reference proteome</keyword>
<organism evidence="1 2">
    <name type="scientific">Bauhinia variegata</name>
    <name type="common">Purple orchid tree</name>
    <name type="synonym">Phanera variegata</name>
    <dbReference type="NCBI Taxonomy" id="167791"/>
    <lineage>
        <taxon>Eukaryota</taxon>
        <taxon>Viridiplantae</taxon>
        <taxon>Streptophyta</taxon>
        <taxon>Embryophyta</taxon>
        <taxon>Tracheophyta</taxon>
        <taxon>Spermatophyta</taxon>
        <taxon>Magnoliopsida</taxon>
        <taxon>eudicotyledons</taxon>
        <taxon>Gunneridae</taxon>
        <taxon>Pentapetalae</taxon>
        <taxon>rosids</taxon>
        <taxon>fabids</taxon>
        <taxon>Fabales</taxon>
        <taxon>Fabaceae</taxon>
        <taxon>Cercidoideae</taxon>
        <taxon>Cercideae</taxon>
        <taxon>Bauhiniinae</taxon>
        <taxon>Bauhinia</taxon>
    </lineage>
</organism>
<dbReference type="EMBL" id="CM039439">
    <property type="protein sequence ID" value="KAI4297208.1"/>
    <property type="molecule type" value="Genomic_DNA"/>
</dbReference>
<name>A0ACB9KJ38_BAUVA</name>
<proteinExistence type="predicted"/>
<evidence type="ECO:0000313" key="2">
    <source>
        <dbReference type="Proteomes" id="UP000828941"/>
    </source>
</evidence>
<dbReference type="Proteomes" id="UP000828941">
    <property type="component" value="Chromosome 14"/>
</dbReference>
<gene>
    <name evidence="1" type="ORF">L6164_037103</name>
</gene>
<sequence>MANHMKKSLLMLVVIGLVAQTVSAQNCGCAPNLCCSQFGYCGTGFGHFTMKLDQAWEILQNVHKGVDKVKKVRLQTLRGEFESLHMKESESIHDYFTRVLATTNQMRRYGENLEDLRVVEKIIRTLDSKFEVITVSIEQSQDLEAMTIDELQGSLQAYEERLKKKEPLVQAFQAKVSLNDKEQRPTSSRGGRARGKGRFQGGRSCGRGRDRGRGRGRGADHSNYEESTQQSQNSRERGNYDYKRGEGRKYDKTNIECYNCHKYGYYANECWSSKRNQGEAHLVEEEGEEEQLLLLANKGNEDKLLWYLDTGANNQMTGNKELFADLDEKQKGEIVFGNDSKQIS</sequence>
<protein>
    <submittedName>
        <fullName evidence="1">Uncharacterized protein</fullName>
    </submittedName>
</protein>